<name>A0A9W7DBQ9_9STRA</name>
<feature type="region of interest" description="Disordered" evidence="1">
    <location>
        <begin position="133"/>
        <end position="173"/>
    </location>
</feature>
<accession>A0A9W7DBQ9</accession>
<dbReference type="AlphaFoldDB" id="A0A9W7DBQ9"/>
<dbReference type="EMBL" id="BSXT01018975">
    <property type="protein sequence ID" value="GMG17050.1"/>
    <property type="molecule type" value="Genomic_DNA"/>
</dbReference>
<organism evidence="2 3">
    <name type="scientific">Phytophthora fragariaefolia</name>
    <dbReference type="NCBI Taxonomy" id="1490495"/>
    <lineage>
        <taxon>Eukaryota</taxon>
        <taxon>Sar</taxon>
        <taxon>Stramenopiles</taxon>
        <taxon>Oomycota</taxon>
        <taxon>Peronosporomycetes</taxon>
        <taxon>Peronosporales</taxon>
        <taxon>Peronosporaceae</taxon>
        <taxon>Phytophthora</taxon>
    </lineage>
</organism>
<dbReference type="Proteomes" id="UP001165121">
    <property type="component" value="Unassembled WGS sequence"/>
</dbReference>
<evidence type="ECO:0000256" key="1">
    <source>
        <dbReference type="SAM" id="MobiDB-lite"/>
    </source>
</evidence>
<keyword evidence="3" id="KW-1185">Reference proteome</keyword>
<feature type="compositionally biased region" description="Basic and acidic residues" evidence="1">
    <location>
        <begin position="154"/>
        <end position="168"/>
    </location>
</feature>
<protein>
    <submittedName>
        <fullName evidence="2">Unnamed protein product</fullName>
    </submittedName>
</protein>
<evidence type="ECO:0000313" key="3">
    <source>
        <dbReference type="Proteomes" id="UP001165121"/>
    </source>
</evidence>
<comment type="caution">
    <text evidence="2">The sequence shown here is derived from an EMBL/GenBank/DDBJ whole genome shotgun (WGS) entry which is preliminary data.</text>
</comment>
<evidence type="ECO:0000313" key="2">
    <source>
        <dbReference type="EMBL" id="GMG17050.1"/>
    </source>
</evidence>
<proteinExistence type="predicted"/>
<reference evidence="2" key="1">
    <citation type="submission" date="2023-04" db="EMBL/GenBank/DDBJ databases">
        <title>Phytophthora fragariaefolia NBRC 109709.</title>
        <authorList>
            <person name="Ichikawa N."/>
            <person name="Sato H."/>
            <person name="Tonouchi N."/>
        </authorList>
    </citation>
    <scope>NUCLEOTIDE SEQUENCE</scope>
    <source>
        <strain evidence="2">NBRC 109709</strain>
    </source>
</reference>
<gene>
    <name evidence="2" type="ORF">Pfra01_002999000</name>
</gene>
<sequence length="211" mass="23942">MKAKSIKKPMTGRQEKLLQQRWRLYTQSRRIGLVNNRIEQEILRTLGSDRSSSWWGYDVGDVAIRMGITCWSMSRSPLRPRQTQNNDKWWVSITEYDELFEHDKVVENSGLKKACSGSRQYHEYLEVNHDEARDQQGSDDNGCVNSSSRSTGAGEKDRRLRVHVEVPRRSATKSSTLKSCEAEIFGEESRASRGTDLVNGEQCAAAAVGIS</sequence>